<gene>
    <name evidence="4" type="primary">bglA_2</name>
    <name evidence="4" type="ORF">HG15A2_32320</name>
</gene>
<organism evidence="4 5">
    <name type="scientific">Adhaeretor mobilis</name>
    <dbReference type="NCBI Taxonomy" id="1930276"/>
    <lineage>
        <taxon>Bacteria</taxon>
        <taxon>Pseudomonadati</taxon>
        <taxon>Planctomycetota</taxon>
        <taxon>Planctomycetia</taxon>
        <taxon>Pirellulales</taxon>
        <taxon>Lacipirellulaceae</taxon>
        <taxon>Adhaeretor</taxon>
    </lineage>
</organism>
<reference evidence="4 5" key="1">
    <citation type="submission" date="2019-02" db="EMBL/GenBank/DDBJ databases">
        <title>Deep-cultivation of Planctomycetes and their phenomic and genomic characterization uncovers novel biology.</title>
        <authorList>
            <person name="Wiegand S."/>
            <person name="Jogler M."/>
            <person name="Boedeker C."/>
            <person name="Pinto D."/>
            <person name="Vollmers J."/>
            <person name="Rivas-Marin E."/>
            <person name="Kohn T."/>
            <person name="Peeters S.H."/>
            <person name="Heuer A."/>
            <person name="Rast P."/>
            <person name="Oberbeckmann S."/>
            <person name="Bunk B."/>
            <person name="Jeske O."/>
            <person name="Meyerdierks A."/>
            <person name="Storesund J.E."/>
            <person name="Kallscheuer N."/>
            <person name="Luecker S."/>
            <person name="Lage O.M."/>
            <person name="Pohl T."/>
            <person name="Merkel B.J."/>
            <person name="Hornburger P."/>
            <person name="Mueller R.-W."/>
            <person name="Bruemmer F."/>
            <person name="Labrenz M."/>
            <person name="Spormann A.M."/>
            <person name="Op den Camp H."/>
            <person name="Overmann J."/>
            <person name="Amann R."/>
            <person name="Jetten M.S.M."/>
            <person name="Mascher T."/>
            <person name="Medema M.H."/>
            <person name="Devos D.P."/>
            <person name="Kaster A.-K."/>
            <person name="Ovreas L."/>
            <person name="Rohde M."/>
            <person name="Galperin M.Y."/>
            <person name="Jogler C."/>
        </authorList>
    </citation>
    <scope>NUCLEOTIDE SEQUENCE [LARGE SCALE GENOMIC DNA]</scope>
    <source>
        <strain evidence="4 5">HG15A2</strain>
    </source>
</reference>
<proteinExistence type="inferred from homology"/>
<dbReference type="InterPro" id="IPR050546">
    <property type="entry name" value="Glycosyl_Hydrlase_16"/>
</dbReference>
<dbReference type="OrthoDB" id="9809583at2"/>
<dbReference type="Gene3D" id="1.10.1330.10">
    <property type="entry name" value="Dockerin domain"/>
    <property type="match status" value="1"/>
</dbReference>
<keyword evidence="2" id="KW-0732">Signal</keyword>
<evidence type="ECO:0000313" key="5">
    <source>
        <dbReference type="Proteomes" id="UP000319852"/>
    </source>
</evidence>
<evidence type="ECO:0000256" key="2">
    <source>
        <dbReference type="SAM" id="SignalP"/>
    </source>
</evidence>
<sequence length="542" mass="58595" precursor="true">MIPVQSTNQLRRHRYAVLVLVNFLVAAPTLAIAAPPGWTQTWGDEFDGTSVDAAKWDRIYWNTPFNNEQQAYRPDRATVSGGNLVLTADDTPNGGKQYTSGKVESTYTQHYGRWEVRAKLPGTLGTWPAIWLLPDTDVYNWPTQGEIDILENRGNQPNLVSSAHHWGPNFNGRQFTFAEETYSGPASGNYHNDFHVYAVEWDASALKFFVDDVNYHTITNAQTANVHYPNGFLSQQTAPMETVLNVAVGGDFLGGAQPNGSSNWPQEMLIDYVRIFERDTTPTPFVNGSFEDAGGSLDGWTLFGNSIPNVSAQSEAVLDGSHSLKIFGQFNGGQNFSGAQQGISVEGGDSLSATASAYVRSADALENGNVVTMKFDYYSVFGGEFATSAYLSSSAPITIGDTATNHDMWLEHTLAATAPEGAVEARLVFLFDQPSNGGGAIHIDDVSFAALALEPNADANDDGSVDGSDFLDWQLGLGLTGTPSVADGDYNHDDTVDATDLAVWQQQYGTLIPASITAVPEPGTLVLCLALLSMGFRKTRLQ</sequence>
<evidence type="ECO:0000259" key="3">
    <source>
        <dbReference type="PROSITE" id="PS51762"/>
    </source>
</evidence>
<dbReference type="PANTHER" id="PTHR10963:SF55">
    <property type="entry name" value="GLYCOSIDE HYDROLASE FAMILY 16 PROTEIN"/>
    <property type="match status" value="1"/>
</dbReference>
<dbReference type="InterPro" id="IPR018247">
    <property type="entry name" value="EF_Hand_1_Ca_BS"/>
</dbReference>
<dbReference type="AlphaFoldDB" id="A0A517MYE1"/>
<dbReference type="PROSITE" id="PS00018">
    <property type="entry name" value="EF_HAND_1"/>
    <property type="match status" value="1"/>
</dbReference>
<feature type="domain" description="GH16" evidence="3">
    <location>
        <begin position="44"/>
        <end position="281"/>
    </location>
</feature>
<dbReference type="Pfam" id="PF00722">
    <property type="entry name" value="Glyco_hydro_16"/>
    <property type="match status" value="1"/>
</dbReference>
<dbReference type="Gene3D" id="2.60.120.260">
    <property type="entry name" value="Galactose-binding domain-like"/>
    <property type="match status" value="1"/>
</dbReference>
<dbReference type="RefSeq" id="WP_145061051.1">
    <property type="nucleotide sequence ID" value="NZ_CP036263.1"/>
</dbReference>
<dbReference type="CDD" id="cd08023">
    <property type="entry name" value="GH16_laminarinase_like"/>
    <property type="match status" value="1"/>
</dbReference>
<dbReference type="GO" id="GO:0000272">
    <property type="term" value="P:polysaccharide catabolic process"/>
    <property type="evidence" value="ECO:0007669"/>
    <property type="project" value="InterPro"/>
</dbReference>
<keyword evidence="4" id="KW-0326">Glycosidase</keyword>
<dbReference type="InterPro" id="IPR000757">
    <property type="entry name" value="Beta-glucanase-like"/>
</dbReference>
<accession>A0A517MYE1</accession>
<comment type="similarity">
    <text evidence="1">Belongs to the glycosyl hydrolase 16 family.</text>
</comment>
<evidence type="ECO:0000256" key="1">
    <source>
        <dbReference type="ARBA" id="ARBA00006865"/>
    </source>
</evidence>
<protein>
    <submittedName>
        <fullName evidence="4">Beta-glucanase</fullName>
        <ecNumber evidence="4">3.2.1.73</ecNumber>
    </submittedName>
</protein>
<dbReference type="PROSITE" id="PS51762">
    <property type="entry name" value="GH16_2"/>
    <property type="match status" value="1"/>
</dbReference>
<dbReference type="SUPFAM" id="SSF49899">
    <property type="entry name" value="Concanavalin A-like lectins/glucanases"/>
    <property type="match status" value="1"/>
</dbReference>
<dbReference type="KEGG" id="amob:HG15A2_32320"/>
<dbReference type="Proteomes" id="UP000319852">
    <property type="component" value="Chromosome"/>
</dbReference>
<feature type="chain" id="PRO_5021778745" evidence="2">
    <location>
        <begin position="34"/>
        <end position="542"/>
    </location>
</feature>
<keyword evidence="5" id="KW-1185">Reference proteome</keyword>
<name>A0A517MYE1_9BACT</name>
<keyword evidence="4" id="KW-0378">Hydrolase</keyword>
<evidence type="ECO:0000313" key="4">
    <source>
        <dbReference type="EMBL" id="QDS99901.1"/>
    </source>
</evidence>
<dbReference type="EC" id="3.2.1.73" evidence="4"/>
<dbReference type="GO" id="GO:0042972">
    <property type="term" value="F:licheninase activity"/>
    <property type="evidence" value="ECO:0007669"/>
    <property type="project" value="UniProtKB-EC"/>
</dbReference>
<dbReference type="EMBL" id="CP036263">
    <property type="protein sequence ID" value="QDS99901.1"/>
    <property type="molecule type" value="Genomic_DNA"/>
</dbReference>
<dbReference type="PANTHER" id="PTHR10963">
    <property type="entry name" value="GLYCOSYL HYDROLASE-RELATED"/>
    <property type="match status" value="1"/>
</dbReference>
<dbReference type="Gene3D" id="2.60.120.200">
    <property type="match status" value="1"/>
</dbReference>
<dbReference type="InterPro" id="IPR036439">
    <property type="entry name" value="Dockerin_dom_sf"/>
</dbReference>
<feature type="signal peptide" evidence="2">
    <location>
        <begin position="1"/>
        <end position="33"/>
    </location>
</feature>
<dbReference type="InterPro" id="IPR013320">
    <property type="entry name" value="ConA-like_dom_sf"/>
</dbReference>